<organism evidence="2 3">
    <name type="scientific">Crenichthys baileyi</name>
    <name type="common">White River springfish</name>
    <dbReference type="NCBI Taxonomy" id="28760"/>
    <lineage>
        <taxon>Eukaryota</taxon>
        <taxon>Metazoa</taxon>
        <taxon>Chordata</taxon>
        <taxon>Craniata</taxon>
        <taxon>Vertebrata</taxon>
        <taxon>Euteleostomi</taxon>
        <taxon>Actinopterygii</taxon>
        <taxon>Neopterygii</taxon>
        <taxon>Teleostei</taxon>
        <taxon>Neoteleostei</taxon>
        <taxon>Acanthomorphata</taxon>
        <taxon>Ovalentaria</taxon>
        <taxon>Atherinomorphae</taxon>
        <taxon>Cyprinodontiformes</taxon>
        <taxon>Goodeidae</taxon>
        <taxon>Crenichthys</taxon>
    </lineage>
</organism>
<comment type="caution">
    <text evidence="2">The sequence shown here is derived from an EMBL/GenBank/DDBJ whole genome shotgun (WGS) entry which is preliminary data.</text>
</comment>
<evidence type="ECO:0000256" key="1">
    <source>
        <dbReference type="SAM" id="MobiDB-lite"/>
    </source>
</evidence>
<protein>
    <submittedName>
        <fullName evidence="2">Uncharacterized protein</fullName>
    </submittedName>
</protein>
<sequence length="198" mass="21863">MDGRVGGVQRSVQKTPSSASCHAADKRMKIRTCFLINSKMATDGRGAETFHIHREVLLIGHKGLVPIFLLDGERQDTTCQYFFAQVSTDSSGSFEIPSFQTIALMISGHKTRPSQRTKSLCHSYPLGPTSSWQLPDSAFYAPPRGRTLSTLRRIISSHSQGLTFQNISAALPRPRIPLTQPTVIITEFPSSQFLSPCK</sequence>
<reference evidence="2 3" key="1">
    <citation type="submission" date="2021-06" db="EMBL/GenBank/DDBJ databases">
        <authorList>
            <person name="Palmer J.M."/>
        </authorList>
    </citation>
    <scope>NUCLEOTIDE SEQUENCE [LARGE SCALE GENOMIC DNA]</scope>
    <source>
        <strain evidence="2 3">MEX-2019</strain>
        <tissue evidence="2">Muscle</tissue>
    </source>
</reference>
<accession>A0AAV9R5Z7</accession>
<feature type="region of interest" description="Disordered" evidence="1">
    <location>
        <begin position="1"/>
        <end position="23"/>
    </location>
</feature>
<keyword evidence="3" id="KW-1185">Reference proteome</keyword>
<gene>
    <name evidence="2" type="ORF">CRENBAI_001463</name>
</gene>
<name>A0AAV9R5Z7_9TELE</name>
<evidence type="ECO:0000313" key="3">
    <source>
        <dbReference type="Proteomes" id="UP001311232"/>
    </source>
</evidence>
<dbReference type="EMBL" id="JAHHUM010002406">
    <property type="protein sequence ID" value="KAK5603755.1"/>
    <property type="molecule type" value="Genomic_DNA"/>
</dbReference>
<proteinExistence type="predicted"/>
<feature type="compositionally biased region" description="Polar residues" evidence="1">
    <location>
        <begin position="10"/>
        <end position="20"/>
    </location>
</feature>
<dbReference type="AlphaFoldDB" id="A0AAV9R5Z7"/>
<dbReference type="Proteomes" id="UP001311232">
    <property type="component" value="Unassembled WGS sequence"/>
</dbReference>
<evidence type="ECO:0000313" key="2">
    <source>
        <dbReference type="EMBL" id="KAK5603755.1"/>
    </source>
</evidence>